<sequence>MKKMGILNAEIAAVVARMGHTDTLCIADAGLPIPPGPQRIDLAVRPGLPGFLDVLAAVLEELTVERVIVASEMVSTSPELYRQLVAQLGDVPVETVLHTEFKQRTASCKAVVRTGEFTPYANVILVSGVTF</sequence>
<dbReference type="GO" id="GO:0019303">
    <property type="term" value="P:D-ribose catabolic process"/>
    <property type="evidence" value="ECO:0007669"/>
    <property type="project" value="UniProtKB-UniRule"/>
</dbReference>
<feature type="binding site" evidence="6">
    <location>
        <position position="28"/>
    </location>
    <ligand>
        <name>substrate</name>
    </ligand>
</feature>
<feature type="binding site" evidence="6">
    <location>
        <begin position="120"/>
        <end position="122"/>
    </location>
    <ligand>
        <name>substrate</name>
    </ligand>
</feature>
<dbReference type="OrthoDB" id="9805009at2"/>
<reference evidence="7 8" key="1">
    <citation type="submission" date="2019-06" db="EMBL/GenBank/DDBJ databases">
        <title>Genome sequence of Litorilinea aerophila BAA-2444.</title>
        <authorList>
            <person name="Maclea K.S."/>
            <person name="Maurais E.G."/>
            <person name="Iannazzi L.C."/>
        </authorList>
    </citation>
    <scope>NUCLEOTIDE SEQUENCE [LARGE SCALE GENOMIC DNA]</scope>
    <source>
        <strain evidence="7 8">ATCC BAA-2444</strain>
    </source>
</reference>
<dbReference type="Pfam" id="PF05025">
    <property type="entry name" value="RbsD_FucU"/>
    <property type="match status" value="1"/>
</dbReference>
<keyword evidence="8" id="KW-1185">Reference proteome</keyword>
<dbReference type="InterPro" id="IPR023064">
    <property type="entry name" value="D-ribose_pyranase"/>
</dbReference>
<comment type="pathway">
    <text evidence="6">Carbohydrate metabolism; D-ribose degradation; D-ribose 5-phosphate from beta-D-ribopyranose: step 1/2.</text>
</comment>
<dbReference type="GO" id="GO:0048029">
    <property type="term" value="F:monosaccharide binding"/>
    <property type="evidence" value="ECO:0007669"/>
    <property type="project" value="InterPro"/>
</dbReference>
<evidence type="ECO:0000256" key="6">
    <source>
        <dbReference type="HAMAP-Rule" id="MF_01661"/>
    </source>
</evidence>
<evidence type="ECO:0000256" key="3">
    <source>
        <dbReference type="ARBA" id="ARBA00022490"/>
    </source>
</evidence>
<dbReference type="FunCoup" id="A0A540VLT5">
    <property type="interactions" value="130"/>
</dbReference>
<dbReference type="GO" id="GO:0016872">
    <property type="term" value="F:intramolecular lyase activity"/>
    <property type="evidence" value="ECO:0007669"/>
    <property type="project" value="UniProtKB-UniRule"/>
</dbReference>
<feature type="binding site" evidence="6">
    <location>
        <position position="98"/>
    </location>
    <ligand>
        <name>substrate</name>
    </ligand>
</feature>
<comment type="caution">
    <text evidence="7">The sequence shown here is derived from an EMBL/GenBank/DDBJ whole genome shotgun (WGS) entry which is preliminary data.</text>
</comment>
<dbReference type="Proteomes" id="UP000317371">
    <property type="component" value="Unassembled WGS sequence"/>
</dbReference>
<evidence type="ECO:0000256" key="4">
    <source>
        <dbReference type="ARBA" id="ARBA00023235"/>
    </source>
</evidence>
<comment type="subunit">
    <text evidence="6">Homodecamer.</text>
</comment>
<protein>
    <recommendedName>
        <fullName evidence="2 6">D-ribose pyranase</fullName>
        <ecNumber evidence="2 6">5.4.99.62</ecNumber>
    </recommendedName>
</protein>
<dbReference type="EMBL" id="VIGC01000002">
    <property type="protein sequence ID" value="TQE97702.1"/>
    <property type="molecule type" value="Genomic_DNA"/>
</dbReference>
<dbReference type="RefSeq" id="WP_141608429.1">
    <property type="nucleotide sequence ID" value="NZ_VIGC02000002.1"/>
</dbReference>
<dbReference type="InParanoid" id="A0A540VLT5"/>
<evidence type="ECO:0000256" key="5">
    <source>
        <dbReference type="ARBA" id="ARBA00023277"/>
    </source>
</evidence>
<dbReference type="PANTHER" id="PTHR37831">
    <property type="entry name" value="D-RIBOSE PYRANASE"/>
    <property type="match status" value="1"/>
</dbReference>
<dbReference type="EC" id="5.4.99.62" evidence="2 6"/>
<dbReference type="InterPro" id="IPR023750">
    <property type="entry name" value="RbsD-like_sf"/>
</dbReference>
<dbReference type="Gene3D" id="3.40.1650.10">
    <property type="entry name" value="RbsD-like domain"/>
    <property type="match status" value="1"/>
</dbReference>
<comment type="subcellular location">
    <subcellularLocation>
        <location evidence="6">Cytoplasm</location>
    </subcellularLocation>
</comment>
<dbReference type="InterPro" id="IPR007721">
    <property type="entry name" value="RbsD_FucU"/>
</dbReference>
<keyword evidence="5 6" id="KW-0119">Carbohydrate metabolism</keyword>
<dbReference type="PANTHER" id="PTHR37831:SF1">
    <property type="entry name" value="D-RIBOSE PYRANASE"/>
    <property type="match status" value="1"/>
</dbReference>
<name>A0A540VLT5_9CHLR</name>
<dbReference type="AlphaFoldDB" id="A0A540VLT5"/>
<comment type="similarity">
    <text evidence="6">Belongs to the RbsD / FucU family. RbsD subfamily.</text>
</comment>
<evidence type="ECO:0000256" key="1">
    <source>
        <dbReference type="ARBA" id="ARBA00000223"/>
    </source>
</evidence>
<dbReference type="HAMAP" id="MF_01661">
    <property type="entry name" value="D_rib_pyranase"/>
    <property type="match status" value="1"/>
</dbReference>
<proteinExistence type="inferred from homology"/>
<dbReference type="GO" id="GO:0005829">
    <property type="term" value="C:cytosol"/>
    <property type="evidence" value="ECO:0007669"/>
    <property type="project" value="TreeGrafter"/>
</dbReference>
<evidence type="ECO:0000313" key="7">
    <source>
        <dbReference type="EMBL" id="TQE97702.1"/>
    </source>
</evidence>
<dbReference type="NCBIfam" id="NF008761">
    <property type="entry name" value="PRK11797.1"/>
    <property type="match status" value="1"/>
</dbReference>
<organism evidence="7 8">
    <name type="scientific">Litorilinea aerophila</name>
    <dbReference type="NCBI Taxonomy" id="1204385"/>
    <lineage>
        <taxon>Bacteria</taxon>
        <taxon>Bacillati</taxon>
        <taxon>Chloroflexota</taxon>
        <taxon>Caldilineae</taxon>
        <taxon>Caldilineales</taxon>
        <taxon>Caldilineaceae</taxon>
        <taxon>Litorilinea</taxon>
    </lineage>
</organism>
<feature type="active site" description="Proton donor" evidence="6">
    <location>
        <position position="20"/>
    </location>
</feature>
<keyword evidence="4 6" id="KW-0413">Isomerase</keyword>
<dbReference type="UniPathway" id="UPA00916">
    <property type="reaction ID" value="UER00888"/>
</dbReference>
<gene>
    <name evidence="6 7" type="primary">rbsD</name>
    <name evidence="7" type="ORF">FKZ61_02195</name>
</gene>
<accession>A0A540VLT5</accession>
<keyword evidence="3 6" id="KW-0963">Cytoplasm</keyword>
<evidence type="ECO:0000256" key="2">
    <source>
        <dbReference type="ARBA" id="ARBA00012862"/>
    </source>
</evidence>
<dbReference type="GO" id="GO:0062193">
    <property type="term" value="F:D-ribose pyranase activity"/>
    <property type="evidence" value="ECO:0007669"/>
    <property type="project" value="UniProtKB-EC"/>
</dbReference>
<dbReference type="SUPFAM" id="SSF102546">
    <property type="entry name" value="RbsD-like"/>
    <property type="match status" value="1"/>
</dbReference>
<comment type="function">
    <text evidence="6">Catalyzes the interconversion of beta-pyran and beta-furan forms of D-ribose.</text>
</comment>
<evidence type="ECO:0000313" key="8">
    <source>
        <dbReference type="Proteomes" id="UP000317371"/>
    </source>
</evidence>
<comment type="catalytic activity">
    <reaction evidence="1 6">
        <text>beta-D-ribopyranose = beta-D-ribofuranose</text>
        <dbReference type="Rhea" id="RHEA:25432"/>
        <dbReference type="ChEBI" id="CHEBI:27476"/>
        <dbReference type="ChEBI" id="CHEBI:47002"/>
        <dbReference type="EC" id="5.4.99.62"/>
    </reaction>
</comment>